<evidence type="ECO:0000256" key="1">
    <source>
        <dbReference type="ARBA" id="ARBA00009437"/>
    </source>
</evidence>
<keyword evidence="2" id="KW-0805">Transcription regulation</keyword>
<comment type="similarity">
    <text evidence="1">Belongs to the LysR transcriptional regulatory family.</text>
</comment>
<dbReference type="Gene3D" id="1.10.10.10">
    <property type="entry name" value="Winged helix-like DNA-binding domain superfamily/Winged helix DNA-binding domain"/>
    <property type="match status" value="1"/>
</dbReference>
<dbReference type="OrthoDB" id="9813056at2"/>
<dbReference type="SUPFAM" id="SSF46785">
    <property type="entry name" value="Winged helix' DNA-binding domain"/>
    <property type="match status" value="1"/>
</dbReference>
<dbReference type="PANTHER" id="PTHR30537:SF32">
    <property type="entry name" value="HTH-TYPE TRANSCRIPTIONAL REGULATOR DSDC"/>
    <property type="match status" value="1"/>
</dbReference>
<dbReference type="InterPro" id="IPR005119">
    <property type="entry name" value="LysR_subst-bd"/>
</dbReference>
<dbReference type="RefSeq" id="WP_047765284.1">
    <property type="nucleotide sequence ID" value="NZ_LAQL01000011.1"/>
</dbReference>
<feature type="domain" description="HTH lysR-type" evidence="5">
    <location>
        <begin position="11"/>
        <end position="68"/>
    </location>
</feature>
<dbReference type="Pfam" id="PF03466">
    <property type="entry name" value="LysR_substrate"/>
    <property type="match status" value="1"/>
</dbReference>
<dbReference type="InterPro" id="IPR000847">
    <property type="entry name" value="LysR_HTH_N"/>
</dbReference>
<dbReference type="InterPro" id="IPR058163">
    <property type="entry name" value="LysR-type_TF_proteobact-type"/>
</dbReference>
<dbReference type="EMBL" id="LAQL01000011">
    <property type="protein sequence ID" value="KLN59727.1"/>
    <property type="molecule type" value="Genomic_DNA"/>
</dbReference>
<evidence type="ECO:0000256" key="3">
    <source>
        <dbReference type="ARBA" id="ARBA00023125"/>
    </source>
</evidence>
<keyword evidence="4" id="KW-0804">Transcription</keyword>
<dbReference type="Gene3D" id="3.40.190.10">
    <property type="entry name" value="Periplasmic binding protein-like II"/>
    <property type="match status" value="2"/>
</dbReference>
<dbReference type="SUPFAM" id="SSF53850">
    <property type="entry name" value="Periplasmic binding protein-like II"/>
    <property type="match status" value="1"/>
</dbReference>
<dbReference type="GO" id="GO:0003700">
    <property type="term" value="F:DNA-binding transcription factor activity"/>
    <property type="evidence" value="ECO:0007669"/>
    <property type="project" value="InterPro"/>
</dbReference>
<dbReference type="InterPro" id="IPR036388">
    <property type="entry name" value="WH-like_DNA-bd_sf"/>
</dbReference>
<evidence type="ECO:0000313" key="6">
    <source>
        <dbReference type="EMBL" id="KLN59727.1"/>
    </source>
</evidence>
<keyword evidence="7" id="KW-1185">Reference proteome</keyword>
<dbReference type="Proteomes" id="UP000035444">
    <property type="component" value="Unassembled WGS sequence"/>
</dbReference>
<sequence length="301" mass="33007">MAIAPPRPQIPPLNSLRAFEAAARLGGFSMASDELCVTPGAVAQHVKSLEAWVGAELFIRRSQGVELTELGQNVLSEFSAAFDQLGLAVQTLRSQATPKHIRIAALPSIAQLWLSPKLPSVRKAAPELTISVTALEKQPNLQREPFDLCIFYQDNVSNDKDVFSTTYEVCKDIIFPVCSPLVAKRLNNYEDLDKELCLHDASWAEDWSKWVSYAFPNGFLNTDGSVFSLYGLAIEEARNGAGIMMGHKALVENHLKDGSLVVPFDAPLALERALVITTAKSAKDNPYLGLIIQTLLENKSK</sequence>
<dbReference type="Pfam" id="PF00126">
    <property type="entry name" value="HTH_1"/>
    <property type="match status" value="1"/>
</dbReference>
<evidence type="ECO:0000313" key="7">
    <source>
        <dbReference type="Proteomes" id="UP000035444"/>
    </source>
</evidence>
<evidence type="ECO:0000256" key="2">
    <source>
        <dbReference type="ARBA" id="ARBA00023015"/>
    </source>
</evidence>
<organism evidence="6 7">
    <name type="scientific">Kiloniella spongiae</name>
    <dbReference type="NCBI Taxonomy" id="1489064"/>
    <lineage>
        <taxon>Bacteria</taxon>
        <taxon>Pseudomonadati</taxon>
        <taxon>Pseudomonadota</taxon>
        <taxon>Alphaproteobacteria</taxon>
        <taxon>Rhodospirillales</taxon>
        <taxon>Kiloniellaceae</taxon>
        <taxon>Kiloniella</taxon>
    </lineage>
</organism>
<dbReference type="PANTHER" id="PTHR30537">
    <property type="entry name" value="HTH-TYPE TRANSCRIPTIONAL REGULATOR"/>
    <property type="match status" value="1"/>
</dbReference>
<dbReference type="GO" id="GO:0043565">
    <property type="term" value="F:sequence-specific DNA binding"/>
    <property type="evidence" value="ECO:0007669"/>
    <property type="project" value="TreeGrafter"/>
</dbReference>
<dbReference type="GO" id="GO:0006351">
    <property type="term" value="P:DNA-templated transcription"/>
    <property type="evidence" value="ECO:0007669"/>
    <property type="project" value="TreeGrafter"/>
</dbReference>
<comment type="caution">
    <text evidence="6">The sequence shown here is derived from an EMBL/GenBank/DDBJ whole genome shotgun (WGS) entry which is preliminary data.</text>
</comment>
<dbReference type="AlphaFoldDB" id="A0A0H2MG15"/>
<protein>
    <submittedName>
        <fullName evidence="6">LysR family transcriptional regulator</fullName>
    </submittedName>
</protein>
<dbReference type="PATRIC" id="fig|1489064.4.peg.187"/>
<keyword evidence="3" id="KW-0238">DNA-binding</keyword>
<evidence type="ECO:0000256" key="4">
    <source>
        <dbReference type="ARBA" id="ARBA00023163"/>
    </source>
</evidence>
<name>A0A0H2MG15_9PROT</name>
<gene>
    <name evidence="6" type="ORF">WH96_16070</name>
</gene>
<proteinExistence type="inferred from homology"/>
<reference evidence="6 7" key="1">
    <citation type="submission" date="2015-03" db="EMBL/GenBank/DDBJ databases">
        <title>Genome Sequence of Kiloniella spongiae MEBiC09566, isolated from a marine sponge.</title>
        <authorList>
            <person name="Shao Z."/>
            <person name="Wang L."/>
            <person name="Li X."/>
        </authorList>
    </citation>
    <scope>NUCLEOTIDE SEQUENCE [LARGE SCALE GENOMIC DNA]</scope>
    <source>
        <strain evidence="6 7">MEBiC09566</strain>
    </source>
</reference>
<accession>A0A0H2MG15</accession>
<evidence type="ECO:0000259" key="5">
    <source>
        <dbReference type="PROSITE" id="PS50931"/>
    </source>
</evidence>
<dbReference type="PROSITE" id="PS50931">
    <property type="entry name" value="HTH_LYSR"/>
    <property type="match status" value="1"/>
</dbReference>
<dbReference type="InterPro" id="IPR036390">
    <property type="entry name" value="WH_DNA-bd_sf"/>
</dbReference>
<dbReference type="STRING" id="1489064.WH96_16070"/>